<organism evidence="1 2">
    <name type="scientific">Octopus sinensis</name>
    <name type="common">East Asian common octopus</name>
    <dbReference type="NCBI Taxonomy" id="2607531"/>
    <lineage>
        <taxon>Eukaryota</taxon>
        <taxon>Metazoa</taxon>
        <taxon>Spiralia</taxon>
        <taxon>Lophotrochozoa</taxon>
        <taxon>Mollusca</taxon>
        <taxon>Cephalopoda</taxon>
        <taxon>Coleoidea</taxon>
        <taxon>Octopodiformes</taxon>
        <taxon>Octopoda</taxon>
        <taxon>Incirrata</taxon>
        <taxon>Octopodidae</taxon>
        <taxon>Octopus</taxon>
    </lineage>
</organism>
<dbReference type="PANTHER" id="PTHR46263:SF1">
    <property type="entry name" value="ARMADILLO REPEAT-CONTAINING PROTEIN 7"/>
    <property type="match status" value="1"/>
</dbReference>
<dbReference type="Proteomes" id="UP000515154">
    <property type="component" value="Linkage group LG30"/>
</dbReference>
<name>A0A6P7TW25_9MOLL</name>
<dbReference type="InterPro" id="IPR011989">
    <property type="entry name" value="ARM-like"/>
</dbReference>
<protein>
    <submittedName>
        <fullName evidence="2">Armadillo repeat-containing protein 7</fullName>
    </submittedName>
</protein>
<dbReference type="KEGG" id="osn:115226640"/>
<keyword evidence="1" id="KW-1185">Reference proteome</keyword>
<dbReference type="RefSeq" id="XP_029653512.1">
    <property type="nucleotide sequence ID" value="XM_029797652.2"/>
</dbReference>
<reference evidence="2" key="1">
    <citation type="submission" date="2025-08" db="UniProtKB">
        <authorList>
            <consortium name="RefSeq"/>
        </authorList>
    </citation>
    <scope>IDENTIFICATION</scope>
</reference>
<dbReference type="AlphaFoldDB" id="A0A6P7TW25"/>
<dbReference type="Gene3D" id="1.25.10.10">
    <property type="entry name" value="Leucine-rich Repeat Variant"/>
    <property type="match status" value="1"/>
</dbReference>
<dbReference type="InterPro" id="IPR042462">
    <property type="entry name" value="ARMC7"/>
</dbReference>
<gene>
    <name evidence="2" type="primary">LOC115226640</name>
</gene>
<accession>A0A6P7TW25</accession>
<dbReference type="SUPFAM" id="SSF48371">
    <property type="entry name" value="ARM repeat"/>
    <property type="match status" value="1"/>
</dbReference>
<dbReference type="InterPro" id="IPR016024">
    <property type="entry name" value="ARM-type_fold"/>
</dbReference>
<sequence>MFSSEEYLRKKTGEYGVGRLSYLQSLVTEFEETTSDDAKKEILANLANFGYDPLNYGFFRQLNILDLFLDSLEDNDEKMVEFSIAGLCNCCLDEKNKEFIIKNDGVNLVKKHCLSGANEETLISALTCLMFLITPGSKKAILTEDFTKRIIDWSGNPNARIKNLATIFIEDYFNKEDKVKSEDQASVANH</sequence>
<proteinExistence type="predicted"/>
<dbReference type="PANTHER" id="PTHR46263">
    <property type="entry name" value="ARMADILLO REPEAT-CONTAINING PROTEIN 7"/>
    <property type="match status" value="1"/>
</dbReference>
<evidence type="ECO:0000313" key="1">
    <source>
        <dbReference type="Proteomes" id="UP000515154"/>
    </source>
</evidence>
<evidence type="ECO:0000313" key="2">
    <source>
        <dbReference type="RefSeq" id="XP_029653512.1"/>
    </source>
</evidence>